<dbReference type="EMBL" id="CAJZBQ010000005">
    <property type="protein sequence ID" value="CAG9312123.1"/>
    <property type="molecule type" value="Genomic_DNA"/>
</dbReference>
<name>A0AAU9I9Y5_9CILI</name>
<sequence>MPAQRTCIARDCLNEPRFTCSCSPEVEICLKHIYWHLQGSNIPIKLHSFTELENSKTPLKVIAVEFLGSYKADLKKLKELYFISESAKVNIIKSKLKEFQERLNREVDSVESFRKRIINADELWLEKSPTLMIRKLAKKVNKDLFMQCDGPILSIEKNFSASWQSQQIRKARKYNSFSLEHCPMISIQSQTRKHNYLPKQPRNIAISIAIILLSIIYLNINSTPERSLKISSSPEEVSIIFDHTKEQIASLSINPQNDLIVKEIFESLKVINDFFSRESRNFDNSTLCHSECLSISQEHKFYYRKFYNSYTYGVWNIVYKGNGIYIFDIKEGEKDYFGVSFFENGEKYVGYFTSGDKENTLGLYFWNNDKWYFGNWNNGYAHGNGFYYNKNETYQGEIKWNEIKGKAQRKWSNGSAIDGTIISGWWTGNGIIYFANGDTYQGPFKDGMAEGNGKYIWNLTKIIYEGSFSKGLRKEENKWYRNCNGKMIIGKQVLGSNVKIEFNSSNEECKYSAILEDAGKAIIMNIDITELSFNKNRPIVRNRPN</sequence>
<evidence type="ECO:0000256" key="2">
    <source>
        <dbReference type="SAM" id="Phobius"/>
    </source>
</evidence>
<organism evidence="3 4">
    <name type="scientific">Blepharisma stoltei</name>
    <dbReference type="NCBI Taxonomy" id="1481888"/>
    <lineage>
        <taxon>Eukaryota</taxon>
        <taxon>Sar</taxon>
        <taxon>Alveolata</taxon>
        <taxon>Ciliophora</taxon>
        <taxon>Postciliodesmatophora</taxon>
        <taxon>Heterotrichea</taxon>
        <taxon>Heterotrichida</taxon>
        <taxon>Blepharismidae</taxon>
        <taxon>Blepharisma</taxon>
    </lineage>
</organism>
<gene>
    <name evidence="3" type="ORF">BSTOLATCC_MIC5371</name>
</gene>
<dbReference type="Proteomes" id="UP001162131">
    <property type="component" value="Unassembled WGS sequence"/>
</dbReference>
<dbReference type="Pfam" id="PF02493">
    <property type="entry name" value="MORN"/>
    <property type="match status" value="3"/>
</dbReference>
<proteinExistence type="predicted"/>
<evidence type="ECO:0000256" key="1">
    <source>
        <dbReference type="ARBA" id="ARBA00022737"/>
    </source>
</evidence>
<dbReference type="PANTHER" id="PTHR23084">
    <property type="entry name" value="PHOSPHATIDYLINOSITOL-4-PHOSPHATE 5-KINASE RELATED"/>
    <property type="match status" value="1"/>
</dbReference>
<accession>A0AAU9I9Y5</accession>
<keyword evidence="2" id="KW-1133">Transmembrane helix</keyword>
<evidence type="ECO:0000313" key="3">
    <source>
        <dbReference type="EMBL" id="CAG9312123.1"/>
    </source>
</evidence>
<keyword evidence="2" id="KW-0472">Membrane</keyword>
<evidence type="ECO:0000313" key="4">
    <source>
        <dbReference type="Proteomes" id="UP001162131"/>
    </source>
</evidence>
<dbReference type="InterPro" id="IPR003409">
    <property type="entry name" value="MORN"/>
</dbReference>
<protein>
    <recommendedName>
        <fullName evidence="5">MORN repeat protein</fullName>
    </recommendedName>
</protein>
<comment type="caution">
    <text evidence="3">The sequence shown here is derived from an EMBL/GenBank/DDBJ whole genome shotgun (WGS) entry which is preliminary data.</text>
</comment>
<dbReference type="Gene3D" id="2.20.110.10">
    <property type="entry name" value="Histone H3 K4-specific methyltransferase SET7/9 N-terminal domain"/>
    <property type="match status" value="1"/>
</dbReference>
<dbReference type="SUPFAM" id="SSF82185">
    <property type="entry name" value="Histone H3 K4-specific methyltransferase SET7/9 N-terminal domain"/>
    <property type="match status" value="2"/>
</dbReference>
<evidence type="ECO:0008006" key="5">
    <source>
        <dbReference type="Google" id="ProtNLM"/>
    </source>
</evidence>
<dbReference type="PANTHER" id="PTHR23084:SF263">
    <property type="entry name" value="MORN REPEAT-CONTAINING PROTEIN 1"/>
    <property type="match status" value="1"/>
</dbReference>
<dbReference type="AlphaFoldDB" id="A0AAU9I9Y5"/>
<reference evidence="3" key="1">
    <citation type="submission" date="2021-09" db="EMBL/GenBank/DDBJ databases">
        <authorList>
            <consortium name="AG Swart"/>
            <person name="Singh M."/>
            <person name="Singh A."/>
            <person name="Seah K."/>
            <person name="Emmerich C."/>
        </authorList>
    </citation>
    <scope>NUCLEOTIDE SEQUENCE</scope>
    <source>
        <strain evidence="3">ATCC30299</strain>
    </source>
</reference>
<keyword evidence="4" id="KW-1185">Reference proteome</keyword>
<feature type="transmembrane region" description="Helical" evidence="2">
    <location>
        <begin position="202"/>
        <end position="220"/>
    </location>
</feature>
<keyword evidence="1" id="KW-0677">Repeat</keyword>
<keyword evidence="2" id="KW-0812">Transmembrane</keyword>
<dbReference type="SMART" id="SM00698">
    <property type="entry name" value="MORN"/>
    <property type="match status" value="3"/>
</dbReference>